<protein>
    <submittedName>
        <fullName evidence="3">Protein FAM13B-like</fullName>
    </submittedName>
</protein>
<feature type="compositionally biased region" description="Polar residues" evidence="1">
    <location>
        <begin position="459"/>
        <end position="470"/>
    </location>
</feature>
<feature type="compositionally biased region" description="Acidic residues" evidence="1">
    <location>
        <begin position="7"/>
        <end position="20"/>
    </location>
</feature>
<feature type="compositionally biased region" description="Acidic residues" evidence="1">
    <location>
        <begin position="34"/>
        <end position="58"/>
    </location>
</feature>
<dbReference type="PANTHER" id="PTHR15904:SF16">
    <property type="entry name" value="PROTEIN FAM13B"/>
    <property type="match status" value="1"/>
</dbReference>
<dbReference type="PANTHER" id="PTHR15904">
    <property type="entry name" value="FAM13"/>
    <property type="match status" value="1"/>
</dbReference>
<gene>
    <name evidence="3" type="primary">LOC106556202</name>
</gene>
<evidence type="ECO:0000256" key="1">
    <source>
        <dbReference type="SAM" id="MobiDB-lite"/>
    </source>
</evidence>
<dbReference type="KEGG" id="tsr:106556202"/>
<accession>A0A6I9Z362</accession>
<keyword evidence="2" id="KW-1185">Reference proteome</keyword>
<reference evidence="3" key="1">
    <citation type="submission" date="2025-08" db="UniProtKB">
        <authorList>
            <consortium name="RefSeq"/>
        </authorList>
    </citation>
    <scope>IDENTIFICATION</scope>
</reference>
<dbReference type="OrthoDB" id="185175at2759"/>
<name>A0A6I9Z362_9SAUR</name>
<dbReference type="InterPro" id="IPR039102">
    <property type="entry name" value="FAM13"/>
</dbReference>
<sequence>MAGLLENYDELFENEEEDFSSNDLSSVTEQINDLLDEDDIKLEQSEELPEEEEEEENIEDPKYREDTEPQDMMESILESCSVSASTSAHLSPLSILPASADILERTIRAAVEQHLFDLQSSIDQDLNLQHQVVCHEGDIEEDEKGSNNRDDTEKNITKDYENLGDCSETVNCTKLDSEIVQPVSEEKENYQAAGVLLKPCDDGGEDKESFGNKQDFISFDDGSKMTTHMILDCVSNISDQNMKNESEELKNKNNNAPEATLCASLPHLDLKNVNGGDKWEAPCPITFPLIDFKTMHLQREGEEPFPAFKSWQEENESGEAQLSPQAGRLNHPLELDSHPILAHRSLDFGQSQRFLHDPEKIDSSSKALPFVRTRRAAFSSSKDDRKEEKTPYQLVKKLQKKIRHFEEQFEKEKNVKPSYSDIAANPKVLKWMTELTKLKKQIKDAKHKSSDELIPQARPRSNTLPKSFGSSLDHEDEDNEDDLRVPQKEKKPTKEITVELILKKLKEKRIDRCLPEDIKKMTKDHLAEEKTSLQKSLLFYESQHGRPVIFHTLPSACLELFKTLLTSS</sequence>
<feature type="region of interest" description="Disordered" evidence="1">
    <location>
        <begin position="442"/>
        <end position="490"/>
    </location>
</feature>
<feature type="region of interest" description="Disordered" evidence="1">
    <location>
        <begin position="1"/>
        <end position="67"/>
    </location>
</feature>
<evidence type="ECO:0000313" key="2">
    <source>
        <dbReference type="Proteomes" id="UP000504617"/>
    </source>
</evidence>
<dbReference type="AlphaFoldDB" id="A0A6I9Z362"/>
<evidence type="ECO:0000313" key="3">
    <source>
        <dbReference type="RefSeq" id="XP_013930664.1"/>
    </source>
</evidence>
<organism evidence="2 3">
    <name type="scientific">Thamnophis sirtalis</name>
    <dbReference type="NCBI Taxonomy" id="35019"/>
    <lineage>
        <taxon>Eukaryota</taxon>
        <taxon>Metazoa</taxon>
        <taxon>Chordata</taxon>
        <taxon>Craniata</taxon>
        <taxon>Vertebrata</taxon>
        <taxon>Euteleostomi</taxon>
        <taxon>Lepidosauria</taxon>
        <taxon>Squamata</taxon>
        <taxon>Bifurcata</taxon>
        <taxon>Unidentata</taxon>
        <taxon>Episquamata</taxon>
        <taxon>Toxicofera</taxon>
        <taxon>Serpentes</taxon>
        <taxon>Colubroidea</taxon>
        <taxon>Colubridae</taxon>
        <taxon>Natricinae</taxon>
        <taxon>Thamnophis</taxon>
    </lineage>
</organism>
<proteinExistence type="predicted"/>
<feature type="compositionally biased region" description="Basic and acidic residues" evidence="1">
    <location>
        <begin position="442"/>
        <end position="451"/>
    </location>
</feature>
<dbReference type="RefSeq" id="XP_013930664.1">
    <property type="nucleotide sequence ID" value="XM_014075189.1"/>
</dbReference>
<dbReference type="GeneID" id="106556202"/>
<dbReference type="Proteomes" id="UP000504617">
    <property type="component" value="Unplaced"/>
</dbReference>